<organism evidence="6">
    <name type="scientific">Streptomyces sp. MK498-98F14</name>
    <dbReference type="NCBI Taxonomy" id="1414447"/>
    <lineage>
        <taxon>Bacteria</taxon>
        <taxon>Bacillati</taxon>
        <taxon>Actinomycetota</taxon>
        <taxon>Actinomycetes</taxon>
        <taxon>Kitasatosporales</taxon>
        <taxon>Streptomycetaceae</taxon>
        <taxon>Streptomyces</taxon>
    </lineage>
</organism>
<accession>X2CTX8</accession>
<sequence length="566" mass="61653">MPIAKDLVGWMWSRETVPPAGQVGSPSCPRRRRRGLDRLIHLRDRGGGLPRSAARRDEGENGVGDTGMDTDVVIAGAGPTGLMLACELRLAGVDVVVVERLAERSGESRAGGMHSRTLEVLDQRGVLERFLAVGELTPVGHFSGLWLDFDGFESRHPHPLQLPQSTIERVQEEWAAELGVRVRWSSEVSGIHQDETGVAVELRTAEAAPVTLRARYLVGCDGGRSTVRKLADIAFPGTPATLTALLGDVEIPDLPEDFIFMRRCPEGHFSAFALEPGWHRVITSEYDHVADREESATFEQLRESLIRLAGTDYGMRNPRWISRFGDAARQAARYRQGRVLLAGDAAHIHYAAGGQGLNVGVQDAVNLGWKLASVVRGQVPDRLLDSYHDERHPVGERVLNNTRAQAALARPGAQTDALREVFGALMVSDDVNRYLRGMISALDIRYPIEGKHPLVGRRVPDADLKTSDGAGRVYELLRAARPVLLDLRGSADVAAVARGWADRVDLVEARSEDEHWSAPTLGEFPAPAAVLIRPDGHVAWAVGAGAPDRSGLRTALGTWFGPARRG</sequence>
<dbReference type="Gene3D" id="3.40.30.120">
    <property type="match status" value="1"/>
</dbReference>
<dbReference type="GO" id="GO:0016709">
    <property type="term" value="F:oxidoreductase activity, acting on paired donors, with incorporation or reduction of molecular oxygen, NAD(P)H as one donor, and incorporation of one atom of oxygen"/>
    <property type="evidence" value="ECO:0007669"/>
    <property type="project" value="UniProtKB-ARBA"/>
</dbReference>
<dbReference type="PANTHER" id="PTHR43004:SF19">
    <property type="entry name" value="BINDING MONOOXYGENASE, PUTATIVE (JCVI)-RELATED"/>
    <property type="match status" value="1"/>
</dbReference>
<protein>
    <submittedName>
        <fullName evidence="6">Putative polyketide oxygenase/hydroxylase</fullName>
    </submittedName>
</protein>
<feature type="region of interest" description="Disordered" evidence="4">
    <location>
        <begin position="44"/>
        <end position="65"/>
    </location>
</feature>
<dbReference type="GO" id="GO:0071949">
    <property type="term" value="F:FAD binding"/>
    <property type="evidence" value="ECO:0007669"/>
    <property type="project" value="InterPro"/>
</dbReference>
<dbReference type="AlphaFoldDB" id="X2CTX8"/>
<reference evidence="6" key="2">
    <citation type="journal article" date="2014" name="BMC Microbiol.">
        <title>Identification and characterization of the biosynthetic gene cluster of polyoxypeptin A, a potent apoptosis inducer.</title>
        <authorList>
            <person name="Du Y."/>
            <person name="Wang Y."/>
            <person name="Huang T."/>
            <person name="Tao M."/>
            <person name="Deng Z."/>
            <person name="Lin S."/>
        </authorList>
    </citation>
    <scope>NUCLEOTIDE SEQUENCE</scope>
    <source>
        <strain evidence="6">MK498-98F14</strain>
    </source>
</reference>
<dbReference type="PANTHER" id="PTHR43004">
    <property type="entry name" value="TRK SYSTEM POTASSIUM UPTAKE PROTEIN"/>
    <property type="match status" value="1"/>
</dbReference>
<dbReference type="PRINTS" id="PR00420">
    <property type="entry name" value="RNGMNOXGNASE"/>
</dbReference>
<evidence type="ECO:0000256" key="2">
    <source>
        <dbReference type="ARBA" id="ARBA00022630"/>
    </source>
</evidence>
<evidence type="ECO:0000259" key="5">
    <source>
        <dbReference type="Pfam" id="PF01494"/>
    </source>
</evidence>
<evidence type="ECO:0000256" key="1">
    <source>
        <dbReference type="ARBA" id="ARBA00001974"/>
    </source>
</evidence>
<name>X2CTX8_9ACTN</name>
<proteinExistence type="predicted"/>
<dbReference type="InterPro" id="IPR036188">
    <property type="entry name" value="FAD/NAD-bd_sf"/>
</dbReference>
<keyword evidence="3" id="KW-0274">FAD</keyword>
<evidence type="ECO:0000256" key="3">
    <source>
        <dbReference type="ARBA" id="ARBA00022827"/>
    </source>
</evidence>
<dbReference type="InterPro" id="IPR050641">
    <property type="entry name" value="RIFMO-like"/>
</dbReference>
<dbReference type="Pfam" id="PF01494">
    <property type="entry name" value="FAD_binding_3"/>
    <property type="match status" value="1"/>
</dbReference>
<reference evidence="6" key="1">
    <citation type="submission" date="2013-07" db="EMBL/GenBank/DDBJ databases">
        <authorList>
            <person name="Du Y.H."/>
            <person name="Wang Y.M."/>
            <person name="Tao M.F."/>
            <person name="Deng Z.X."/>
            <person name="Lin S.J."/>
        </authorList>
    </citation>
    <scope>NUCLEOTIDE SEQUENCE</scope>
    <source>
        <strain evidence="6">MK498-98F14</strain>
    </source>
</reference>
<feature type="domain" description="FAD-binding" evidence="5">
    <location>
        <begin position="69"/>
        <end position="401"/>
    </location>
</feature>
<dbReference type="Pfam" id="PF21274">
    <property type="entry name" value="Rng_hyd_C"/>
    <property type="match status" value="1"/>
</dbReference>
<dbReference type="EMBL" id="KF386858">
    <property type="protein sequence ID" value="AGZ15446.1"/>
    <property type="molecule type" value="Genomic_DNA"/>
</dbReference>
<comment type="cofactor">
    <cofactor evidence="1">
        <name>FAD</name>
        <dbReference type="ChEBI" id="CHEBI:57692"/>
    </cofactor>
</comment>
<evidence type="ECO:0000313" key="6">
    <source>
        <dbReference type="EMBL" id="AGZ15446.1"/>
    </source>
</evidence>
<keyword evidence="2" id="KW-0285">Flavoprotein</keyword>
<evidence type="ECO:0000256" key="4">
    <source>
        <dbReference type="SAM" id="MobiDB-lite"/>
    </source>
</evidence>
<dbReference type="Gene3D" id="3.50.50.60">
    <property type="entry name" value="FAD/NAD(P)-binding domain"/>
    <property type="match status" value="2"/>
</dbReference>
<dbReference type="SUPFAM" id="SSF51905">
    <property type="entry name" value="FAD/NAD(P)-binding domain"/>
    <property type="match status" value="1"/>
</dbReference>
<dbReference type="InterPro" id="IPR002938">
    <property type="entry name" value="FAD-bd"/>
</dbReference>
<dbReference type="Gene3D" id="3.30.70.2450">
    <property type="match status" value="1"/>
</dbReference>